<dbReference type="Proteomes" id="UP000515203">
    <property type="component" value="Unplaced"/>
</dbReference>
<dbReference type="InterPro" id="IPR013083">
    <property type="entry name" value="Znf_RING/FYVE/PHD"/>
</dbReference>
<dbReference type="FunCoup" id="A0A6P3FWF5">
    <property type="interactions" value="28"/>
</dbReference>
<dbReference type="InterPro" id="IPR001841">
    <property type="entry name" value="Znf_RING"/>
</dbReference>
<keyword evidence="3 5" id="KW-0863">Zinc-finger</keyword>
<evidence type="ECO:0000256" key="6">
    <source>
        <dbReference type="SAM" id="Coils"/>
    </source>
</evidence>
<evidence type="ECO:0000313" key="10">
    <source>
        <dbReference type="RefSeq" id="XP_004648472.1"/>
    </source>
</evidence>
<evidence type="ECO:0000256" key="1">
    <source>
        <dbReference type="ARBA" id="ARBA00008518"/>
    </source>
</evidence>
<dbReference type="CTD" id="135644"/>
<dbReference type="Gene3D" id="3.30.160.60">
    <property type="entry name" value="Classic Zinc Finger"/>
    <property type="match status" value="1"/>
</dbReference>
<feature type="domain" description="B box-type" evidence="8">
    <location>
        <begin position="64"/>
        <end position="105"/>
    </location>
</feature>
<dbReference type="PROSITE" id="PS00518">
    <property type="entry name" value="ZF_RING_1"/>
    <property type="match status" value="1"/>
</dbReference>
<dbReference type="Pfam" id="PF00097">
    <property type="entry name" value="zf-C3HC4"/>
    <property type="match status" value="1"/>
</dbReference>
<keyword evidence="9" id="KW-1185">Reference proteome</keyword>
<dbReference type="InterPro" id="IPR050143">
    <property type="entry name" value="TRIM/RBCC"/>
</dbReference>
<dbReference type="SUPFAM" id="SSF57850">
    <property type="entry name" value="RING/U-box"/>
    <property type="match status" value="1"/>
</dbReference>
<dbReference type="InterPro" id="IPR018957">
    <property type="entry name" value="Znf_C3HC4_RING-type"/>
</dbReference>
<dbReference type="SMART" id="SM00184">
    <property type="entry name" value="RING"/>
    <property type="match status" value="1"/>
</dbReference>
<evidence type="ECO:0000313" key="9">
    <source>
        <dbReference type="Proteomes" id="UP000515203"/>
    </source>
</evidence>
<dbReference type="SUPFAM" id="SSF57845">
    <property type="entry name" value="B-box zinc-binding domain"/>
    <property type="match status" value="1"/>
</dbReference>
<dbReference type="PROSITE" id="PS50089">
    <property type="entry name" value="ZF_RING_2"/>
    <property type="match status" value="1"/>
</dbReference>
<name>A0A6P3FWF5_OCTDE</name>
<dbReference type="InParanoid" id="A0A6P3FWF5"/>
<keyword evidence="6" id="KW-0175">Coiled coil</keyword>
<evidence type="ECO:0000259" key="8">
    <source>
        <dbReference type="PROSITE" id="PS50119"/>
    </source>
</evidence>
<feature type="domain" description="RING-type" evidence="7">
    <location>
        <begin position="14"/>
        <end position="55"/>
    </location>
</feature>
<feature type="coiled-coil region" evidence="6">
    <location>
        <begin position="113"/>
        <end position="140"/>
    </location>
</feature>
<evidence type="ECO:0000256" key="4">
    <source>
        <dbReference type="ARBA" id="ARBA00022833"/>
    </source>
</evidence>
<evidence type="ECO:0000256" key="2">
    <source>
        <dbReference type="ARBA" id="ARBA00022723"/>
    </source>
</evidence>
<dbReference type="InterPro" id="IPR017907">
    <property type="entry name" value="Znf_RING_CS"/>
</dbReference>
<evidence type="ECO:0000259" key="7">
    <source>
        <dbReference type="PROSITE" id="PS50089"/>
    </source>
</evidence>
<evidence type="ECO:0000256" key="3">
    <source>
        <dbReference type="ARBA" id="ARBA00022771"/>
    </source>
</evidence>
<protein>
    <submittedName>
        <fullName evidence="10">Tripartite motif-containing protein 40</fullName>
    </submittedName>
</protein>
<dbReference type="OrthoDB" id="654191at2759"/>
<sequence length="226" mass="25111">MVLPYKDSPEEGICAICQDLLKEAVSTDCGHLFCRACLAQHVEKASGDLCCPLCRKPCSEGVLGEGYLCHSHQKRVCRFCEEHKLLLCVECLESPEHQPHPEPTIKEAISHYRERLSRRSRKLKKDLAELQRLQAQQEEKPQALRLCALPWQGPDQLEAASAERAGTLSLWEAIAQLSNLVADLERTAKELDATTLKNASDVLSRSAPQNLDGLFPLLPPTGPAPR</sequence>
<dbReference type="CDD" id="cd16583">
    <property type="entry name" value="RING-HC_TRIM40-C-V"/>
    <property type="match status" value="1"/>
</dbReference>
<comment type="similarity">
    <text evidence="1">Belongs to the TRIM/RBCC family.</text>
</comment>
<dbReference type="AlphaFoldDB" id="A0A6P3FWF5"/>
<accession>A0A6P3FWF5</accession>
<evidence type="ECO:0000256" key="5">
    <source>
        <dbReference type="PROSITE-ProRule" id="PRU00024"/>
    </source>
</evidence>
<reference evidence="10" key="1">
    <citation type="submission" date="2025-08" db="UniProtKB">
        <authorList>
            <consortium name="RefSeq"/>
        </authorList>
    </citation>
    <scope>IDENTIFICATION</scope>
</reference>
<dbReference type="Gene3D" id="3.30.40.10">
    <property type="entry name" value="Zinc/RING finger domain, C3HC4 (zinc finger)"/>
    <property type="match status" value="1"/>
</dbReference>
<proteinExistence type="inferred from homology"/>
<gene>
    <name evidence="10" type="primary">Trim40</name>
</gene>
<dbReference type="PROSITE" id="PS50119">
    <property type="entry name" value="ZF_BBOX"/>
    <property type="match status" value="1"/>
</dbReference>
<keyword evidence="2" id="KW-0479">Metal-binding</keyword>
<keyword evidence="4" id="KW-0862">Zinc</keyword>
<organism evidence="9 10">
    <name type="scientific">Octodon degus</name>
    <name type="common">Degu</name>
    <name type="synonym">Sciurus degus</name>
    <dbReference type="NCBI Taxonomy" id="10160"/>
    <lineage>
        <taxon>Eukaryota</taxon>
        <taxon>Metazoa</taxon>
        <taxon>Chordata</taxon>
        <taxon>Craniata</taxon>
        <taxon>Vertebrata</taxon>
        <taxon>Euteleostomi</taxon>
        <taxon>Mammalia</taxon>
        <taxon>Eutheria</taxon>
        <taxon>Euarchontoglires</taxon>
        <taxon>Glires</taxon>
        <taxon>Rodentia</taxon>
        <taxon>Hystricomorpha</taxon>
        <taxon>Octodontidae</taxon>
        <taxon>Octodon</taxon>
    </lineage>
</organism>
<dbReference type="GeneID" id="101570819"/>
<dbReference type="GO" id="GO:0008270">
    <property type="term" value="F:zinc ion binding"/>
    <property type="evidence" value="ECO:0007669"/>
    <property type="project" value="UniProtKB-KW"/>
</dbReference>
<dbReference type="InterPro" id="IPR000315">
    <property type="entry name" value="Znf_B-box"/>
</dbReference>
<dbReference type="RefSeq" id="XP_004648472.1">
    <property type="nucleotide sequence ID" value="XM_004648415.1"/>
</dbReference>
<dbReference type="PANTHER" id="PTHR24103">
    <property type="entry name" value="E3 UBIQUITIN-PROTEIN LIGASE TRIM"/>
    <property type="match status" value="1"/>
</dbReference>